<evidence type="ECO:0008006" key="4">
    <source>
        <dbReference type="Google" id="ProtNLM"/>
    </source>
</evidence>
<proteinExistence type="predicted"/>
<protein>
    <recommendedName>
        <fullName evidence="4">YcxB-like protein</fullName>
    </recommendedName>
</protein>
<dbReference type="RefSeq" id="WP_377477700.1">
    <property type="nucleotide sequence ID" value="NZ_JBHLWO010000002.1"/>
</dbReference>
<dbReference type="Proteomes" id="UP001589774">
    <property type="component" value="Unassembled WGS sequence"/>
</dbReference>
<keyword evidence="1" id="KW-0812">Transmembrane</keyword>
<gene>
    <name evidence="2" type="ORF">ACFFI0_20695</name>
</gene>
<feature type="transmembrane region" description="Helical" evidence="1">
    <location>
        <begin position="66"/>
        <end position="83"/>
    </location>
</feature>
<dbReference type="EMBL" id="JBHLWO010000002">
    <property type="protein sequence ID" value="MFC0320757.1"/>
    <property type="molecule type" value="Genomic_DNA"/>
</dbReference>
<accession>A0ABV6HPD1</accession>
<keyword evidence="3" id="KW-1185">Reference proteome</keyword>
<comment type="caution">
    <text evidence="2">The sequence shown here is derived from an EMBL/GenBank/DDBJ whole genome shotgun (WGS) entry which is preliminary data.</text>
</comment>
<evidence type="ECO:0000256" key="1">
    <source>
        <dbReference type="SAM" id="Phobius"/>
    </source>
</evidence>
<reference evidence="2 3" key="1">
    <citation type="submission" date="2024-09" db="EMBL/GenBank/DDBJ databases">
        <authorList>
            <person name="Sun Q."/>
            <person name="Mori K."/>
        </authorList>
    </citation>
    <scope>NUCLEOTIDE SEQUENCE [LARGE SCALE GENOMIC DNA]</scope>
    <source>
        <strain evidence="2 3">CCM 7765</strain>
    </source>
</reference>
<feature type="transmembrane region" description="Helical" evidence="1">
    <location>
        <begin position="29"/>
        <end position="46"/>
    </location>
</feature>
<organism evidence="2 3">
    <name type="scientific">Olivibacter oleidegradans</name>
    <dbReference type="NCBI Taxonomy" id="760123"/>
    <lineage>
        <taxon>Bacteria</taxon>
        <taxon>Pseudomonadati</taxon>
        <taxon>Bacteroidota</taxon>
        <taxon>Sphingobacteriia</taxon>
        <taxon>Sphingobacteriales</taxon>
        <taxon>Sphingobacteriaceae</taxon>
        <taxon>Olivibacter</taxon>
    </lineage>
</organism>
<sequence length="183" mass="22161">MQLIITDDHYLETYKRMTKRWWYERSKGWLFLSATVTVYSLAQIIGANQEDSPSNDYCLFLLDVRFWYFMMFSALLVIAWWFYKLNASLRGIPFMREFERQVGKTSMVYDLDEKRVRISYGHLVNECGWQMFQKLQFYKGYLIFMSSYYPLIPVWIPARKENKKELDNLAEVIQKKFKIKAIK</sequence>
<keyword evidence="1" id="KW-1133">Transmembrane helix</keyword>
<keyword evidence="1" id="KW-0472">Membrane</keyword>
<evidence type="ECO:0000313" key="3">
    <source>
        <dbReference type="Proteomes" id="UP001589774"/>
    </source>
</evidence>
<name>A0ABV6HPD1_9SPHI</name>
<evidence type="ECO:0000313" key="2">
    <source>
        <dbReference type="EMBL" id="MFC0320757.1"/>
    </source>
</evidence>